<comment type="caution">
    <text evidence="1">The sequence shown here is derived from an EMBL/GenBank/DDBJ whole genome shotgun (WGS) entry which is preliminary data.</text>
</comment>
<sequence>MIDASASIEEIKQYIKNHKKEPIKFYITWLDNITKQKIIFIVEEILRKYKIEKYASDAVYIIMELISNTIKARYLHIITIKILEEKFPHFTKKIESGEYFDDYDIMSEYSNILKDDDTKNELKEYIRLENKLIKDIDNNIPIDEIKYSKLLLCNQDIKNKLTIKLLSRINKNDIYFEIVNDAPLTMISRTRIDSKRLTFKEYYNKNLIEKFFTEQLDNSESAGFGLALCDLRLFNQNLEPHNHLQIYDENNKTHSKLILPIRKEFSFIVYNKY</sequence>
<evidence type="ECO:0000313" key="2">
    <source>
        <dbReference type="Proteomes" id="UP000238924"/>
    </source>
</evidence>
<accession>A0ABX5B653</accession>
<proteinExistence type="predicted"/>
<dbReference type="EMBL" id="JJMJ01000056">
    <property type="protein sequence ID" value="PPS22658.1"/>
    <property type="molecule type" value="Genomic_DNA"/>
</dbReference>
<organism evidence="1 2">
    <name type="scientific">Brachyspira murdochii</name>
    <dbReference type="NCBI Taxonomy" id="84378"/>
    <lineage>
        <taxon>Bacteria</taxon>
        <taxon>Pseudomonadati</taxon>
        <taxon>Spirochaetota</taxon>
        <taxon>Spirochaetia</taxon>
        <taxon>Brachyspirales</taxon>
        <taxon>Brachyspiraceae</taxon>
        <taxon>Brachyspira</taxon>
    </lineage>
</organism>
<name>A0ABX5B653_9SPIR</name>
<evidence type="ECO:0000313" key="1">
    <source>
        <dbReference type="EMBL" id="PPS22658.1"/>
    </source>
</evidence>
<protein>
    <recommendedName>
        <fullName evidence="3">Histidine kinase</fullName>
    </recommendedName>
</protein>
<dbReference type="Proteomes" id="UP000238924">
    <property type="component" value="Unassembled WGS sequence"/>
</dbReference>
<gene>
    <name evidence="1" type="ORF">DJ52_03730</name>
</gene>
<evidence type="ECO:0008006" key="3">
    <source>
        <dbReference type="Google" id="ProtNLM"/>
    </source>
</evidence>
<reference evidence="1 2" key="1">
    <citation type="submission" date="2014-04" db="EMBL/GenBank/DDBJ databases">
        <title>Whole genome sequence of 'Brachyspira hampsonii' D13-03603F2.</title>
        <authorList>
            <person name="Patterson A.H."/>
            <person name="Chaban B."/>
            <person name="Fernando C."/>
            <person name="Harding J.C."/>
            <person name="Hill J.E."/>
        </authorList>
    </citation>
    <scope>NUCLEOTIDE SEQUENCE [LARGE SCALE GENOMIC DNA]</scope>
    <source>
        <strain evidence="1 2">D13-03603F2</strain>
    </source>
</reference>
<keyword evidence="2" id="KW-1185">Reference proteome</keyword>
<dbReference type="RefSeq" id="WP_013113622.1">
    <property type="nucleotide sequence ID" value="NZ_JJMJ01000056.1"/>
</dbReference>